<evidence type="ECO:0000256" key="6">
    <source>
        <dbReference type="ARBA" id="ARBA00022741"/>
    </source>
</evidence>
<keyword evidence="3 15" id="KW-0436">Ligase</keyword>
<keyword evidence="12" id="KW-0131">Cell cycle</keyword>
<proteinExistence type="inferred from homology"/>
<dbReference type="InterPro" id="IPR012310">
    <property type="entry name" value="DNA_ligase_ATP-dep_cent"/>
</dbReference>
<keyword evidence="6 15" id="KW-0547">Nucleotide-binding</keyword>
<dbReference type="PROSITE" id="PS00333">
    <property type="entry name" value="DNA_LIGASE_A2"/>
    <property type="match status" value="1"/>
</dbReference>
<dbReference type="InterPro" id="IPR012340">
    <property type="entry name" value="NA-bd_OB-fold"/>
</dbReference>
<dbReference type="Gene3D" id="2.40.50.140">
    <property type="entry name" value="Nucleic acid-binding proteins"/>
    <property type="match status" value="1"/>
</dbReference>
<dbReference type="GO" id="GO:0051301">
    <property type="term" value="P:cell division"/>
    <property type="evidence" value="ECO:0007669"/>
    <property type="project" value="UniProtKB-KW"/>
</dbReference>
<evidence type="ECO:0000256" key="5">
    <source>
        <dbReference type="ARBA" id="ARBA00022705"/>
    </source>
</evidence>
<keyword evidence="8 15" id="KW-0067">ATP-binding</keyword>
<evidence type="ECO:0000256" key="8">
    <source>
        <dbReference type="ARBA" id="ARBA00022840"/>
    </source>
</evidence>
<evidence type="ECO:0000256" key="14">
    <source>
        <dbReference type="ARBA" id="ARBA00054532"/>
    </source>
</evidence>
<dbReference type="Gene3D" id="1.10.3260.10">
    <property type="entry name" value="DNA ligase, ATP-dependent, N-terminal domain"/>
    <property type="match status" value="1"/>
</dbReference>
<evidence type="ECO:0000256" key="2">
    <source>
        <dbReference type="ARBA" id="ARBA00007572"/>
    </source>
</evidence>
<dbReference type="Pfam" id="PF01068">
    <property type="entry name" value="DNA_ligase_A_M"/>
    <property type="match status" value="1"/>
</dbReference>
<evidence type="ECO:0000256" key="4">
    <source>
        <dbReference type="ARBA" id="ARBA00022618"/>
    </source>
</evidence>
<keyword evidence="5" id="KW-0235">DNA replication</keyword>
<comment type="similarity">
    <text evidence="2 16">Belongs to the ATP-dependent DNA ligase family.</text>
</comment>
<dbReference type="GO" id="GO:0003677">
    <property type="term" value="F:DNA binding"/>
    <property type="evidence" value="ECO:0007669"/>
    <property type="project" value="InterPro"/>
</dbReference>
<evidence type="ECO:0000259" key="17">
    <source>
        <dbReference type="PROSITE" id="PS50160"/>
    </source>
</evidence>
<dbReference type="InterPro" id="IPR036599">
    <property type="entry name" value="DNA_ligase_N_sf"/>
</dbReference>
<evidence type="ECO:0000256" key="1">
    <source>
        <dbReference type="ARBA" id="ARBA00004123"/>
    </source>
</evidence>
<dbReference type="InterPro" id="IPR012309">
    <property type="entry name" value="DNA_ligase_ATP-dep_C"/>
</dbReference>
<accession>A0A6G1SJ33</accession>
<dbReference type="CDD" id="cd07900">
    <property type="entry name" value="Adenylation_DNA_ligase_I_Euk"/>
    <property type="match status" value="1"/>
</dbReference>
<keyword evidence="11" id="KW-0539">Nucleus</keyword>
<evidence type="ECO:0000256" key="15">
    <source>
        <dbReference type="RuleBase" id="RU000617"/>
    </source>
</evidence>
<dbReference type="EC" id="6.5.1.1" evidence="15"/>
<dbReference type="InterPro" id="IPR016059">
    <property type="entry name" value="DNA_ligase_ATP-dep_CS"/>
</dbReference>
<dbReference type="FunFam" id="2.40.50.140:FF:000062">
    <property type="entry name" value="DNA ligase"/>
    <property type="match status" value="1"/>
</dbReference>
<dbReference type="PROSITE" id="PS00697">
    <property type="entry name" value="DNA_LIGASE_A1"/>
    <property type="match status" value="1"/>
</dbReference>
<evidence type="ECO:0000256" key="3">
    <source>
        <dbReference type="ARBA" id="ARBA00022598"/>
    </source>
</evidence>
<dbReference type="GO" id="GO:0006310">
    <property type="term" value="P:DNA recombination"/>
    <property type="evidence" value="ECO:0007669"/>
    <property type="project" value="UniProtKB-KW"/>
</dbReference>
<dbReference type="GO" id="GO:1903461">
    <property type="term" value="P:Okazaki fragment processing involved in mitotic DNA replication"/>
    <property type="evidence" value="ECO:0007669"/>
    <property type="project" value="TreeGrafter"/>
</dbReference>
<comment type="subcellular location">
    <subcellularLocation>
        <location evidence="1">Nucleus</location>
    </subcellularLocation>
</comment>
<comment type="catalytic activity">
    <reaction evidence="13 15">
        <text>ATP + (deoxyribonucleotide)n-3'-hydroxyl + 5'-phospho-(deoxyribonucleotide)m = (deoxyribonucleotide)n+m + AMP + diphosphate.</text>
        <dbReference type="EC" id="6.5.1.1"/>
    </reaction>
</comment>
<dbReference type="CDD" id="cd07969">
    <property type="entry name" value="OBF_DNA_ligase_I"/>
    <property type="match status" value="1"/>
</dbReference>
<dbReference type="GO" id="GO:0005739">
    <property type="term" value="C:mitochondrion"/>
    <property type="evidence" value="ECO:0007669"/>
    <property type="project" value="TreeGrafter"/>
</dbReference>
<dbReference type="FunFam" id="3.30.470.30:FF:000016">
    <property type="entry name" value="DNA ligase"/>
    <property type="match status" value="1"/>
</dbReference>
<evidence type="ECO:0000256" key="10">
    <source>
        <dbReference type="ARBA" id="ARBA00023204"/>
    </source>
</evidence>
<evidence type="ECO:0000256" key="16">
    <source>
        <dbReference type="RuleBase" id="RU004196"/>
    </source>
</evidence>
<dbReference type="SUPFAM" id="SSF56091">
    <property type="entry name" value="DNA ligase/mRNA capping enzyme, catalytic domain"/>
    <property type="match status" value="1"/>
</dbReference>
<sequence length="657" mass="74632">MLRSLTIRAFHTSKMVASPLKNLKLSYDPVAEAGWKEGESIPYLALANTLKEIEENSSRLKMIEILSNFFQSVIYLTPKELAQCIYLMLNQLGPAYEGLELGLGDSIIIKAICLATGRSESHIKSELREKGDLGLIAESSRVNQTMLFKPKPLTVQVVFDRLKSIAEMKGQSTQNKKVEKVQSLIVACRESEARYIVRSLSGKLRIGLAEQSLLVALARAIVIIDKYVKKEKNYSPESEKFKARVDEAADEVKAAYNRMPNFDILAKVLLEKGLDGLEEGCQSLVSIPLKPMLAQPSKGIEEVLKKFNDHKFTCEFKYDGERAQIHMSESGKTYIFSRNQEDTSGKYPDVLKEVKNYTKPDTKSFILDCECVAWDMVENRILPFQVLSTRKRKSAEDDEIKVKVCLFAFDLLHLNEKSLIKLPLEERRRILKESFVETPGKFMFANSRDVENIEDIQEVLDEAIKSQCEGLMVKTLDSTYEIAKRSQNWLKLKKDYLEGVGDTVDAVVIGAYYGKGKRTGTYGGFLLACYDEDNEQFQTVCKLGTGFKDEDLEKHTNFLKEHVIEKPKSYYQIDDTLKPDVWFEPVQVWEIKCADLSLSPVHTAALGVLESNKGISLRFPRYLRIRDDKKPEEATSASQIVDMYNNQDMIQNQNGEN</sequence>
<gene>
    <name evidence="18" type="primary">lig1</name>
    <name evidence="18" type="ORF">g.21055</name>
</gene>
<dbReference type="FunFam" id="1.10.3260.10:FF:000001">
    <property type="entry name" value="DNA ligase"/>
    <property type="match status" value="1"/>
</dbReference>
<dbReference type="PANTHER" id="PTHR45674">
    <property type="entry name" value="DNA LIGASE 1/3 FAMILY MEMBER"/>
    <property type="match status" value="1"/>
</dbReference>
<keyword evidence="4" id="KW-0132">Cell division</keyword>
<name>A0A6G1SJ33_9ACAR</name>
<dbReference type="Gene3D" id="3.30.1490.70">
    <property type="match status" value="1"/>
</dbReference>
<dbReference type="SUPFAM" id="SSF117018">
    <property type="entry name" value="ATP-dependent DNA ligase DNA-binding domain"/>
    <property type="match status" value="1"/>
</dbReference>
<dbReference type="Pfam" id="PF04679">
    <property type="entry name" value="DNA_ligase_A_C"/>
    <property type="match status" value="1"/>
</dbReference>
<keyword evidence="7 15" id="KW-0227">DNA damage</keyword>
<keyword evidence="9 15" id="KW-0233">DNA recombination</keyword>
<dbReference type="Pfam" id="PF04675">
    <property type="entry name" value="DNA_ligase_A_N"/>
    <property type="match status" value="1"/>
</dbReference>
<dbReference type="InterPro" id="IPR050191">
    <property type="entry name" value="ATP-dep_DNA_ligase"/>
</dbReference>
<dbReference type="GO" id="GO:0006281">
    <property type="term" value="P:DNA repair"/>
    <property type="evidence" value="ECO:0007669"/>
    <property type="project" value="UniProtKB-KW"/>
</dbReference>
<organism evidence="18">
    <name type="scientific">Aceria tosichella</name>
    <name type="common">wheat curl mite</name>
    <dbReference type="NCBI Taxonomy" id="561515"/>
    <lineage>
        <taxon>Eukaryota</taxon>
        <taxon>Metazoa</taxon>
        <taxon>Ecdysozoa</taxon>
        <taxon>Arthropoda</taxon>
        <taxon>Chelicerata</taxon>
        <taxon>Arachnida</taxon>
        <taxon>Acari</taxon>
        <taxon>Acariformes</taxon>
        <taxon>Trombidiformes</taxon>
        <taxon>Prostigmata</taxon>
        <taxon>Eupodina</taxon>
        <taxon>Eriophyoidea</taxon>
        <taxon>Eriophyidae</taxon>
        <taxon>Eriophyinae</taxon>
        <taxon>Aceriini</taxon>
        <taxon>Aceria</taxon>
    </lineage>
</organism>
<dbReference type="GO" id="GO:0005634">
    <property type="term" value="C:nucleus"/>
    <property type="evidence" value="ECO:0007669"/>
    <property type="project" value="UniProtKB-SubCell"/>
</dbReference>
<evidence type="ECO:0000313" key="18">
    <source>
        <dbReference type="EMBL" id="MDE49923.1"/>
    </source>
</evidence>
<dbReference type="GO" id="GO:0005524">
    <property type="term" value="F:ATP binding"/>
    <property type="evidence" value="ECO:0007669"/>
    <property type="project" value="UniProtKB-KW"/>
</dbReference>
<dbReference type="InterPro" id="IPR000977">
    <property type="entry name" value="DNA_ligase_ATP-dep"/>
</dbReference>
<feature type="domain" description="ATP-dependent DNA ligase family profile" evidence="17">
    <location>
        <begin position="397"/>
        <end position="531"/>
    </location>
</feature>
<evidence type="ECO:0000256" key="12">
    <source>
        <dbReference type="ARBA" id="ARBA00023306"/>
    </source>
</evidence>
<dbReference type="PROSITE" id="PS50160">
    <property type="entry name" value="DNA_LIGASE_A3"/>
    <property type="match status" value="1"/>
</dbReference>
<keyword evidence="10 15" id="KW-0234">DNA repair</keyword>
<dbReference type="GO" id="GO:0071897">
    <property type="term" value="P:DNA biosynthetic process"/>
    <property type="evidence" value="ECO:0007669"/>
    <property type="project" value="InterPro"/>
</dbReference>
<evidence type="ECO:0000256" key="13">
    <source>
        <dbReference type="ARBA" id="ARBA00034003"/>
    </source>
</evidence>
<reference evidence="18" key="1">
    <citation type="submission" date="2018-10" db="EMBL/GenBank/DDBJ databases">
        <title>Transcriptome assembly of Aceria tosichella (Wheat curl mite) Type 2.</title>
        <authorList>
            <person name="Scully E.D."/>
            <person name="Geib S.M."/>
            <person name="Palmer N.A."/>
            <person name="Gupta A.K."/>
            <person name="Sarath G."/>
            <person name="Tatineni S."/>
        </authorList>
    </citation>
    <scope>NUCLEOTIDE SEQUENCE</scope>
    <source>
        <strain evidence="18">LincolnNE</strain>
    </source>
</reference>
<evidence type="ECO:0000256" key="7">
    <source>
        <dbReference type="ARBA" id="ARBA00022763"/>
    </source>
</evidence>
<dbReference type="NCBIfam" id="TIGR00574">
    <property type="entry name" value="dnl1"/>
    <property type="match status" value="1"/>
</dbReference>
<evidence type="ECO:0000256" key="9">
    <source>
        <dbReference type="ARBA" id="ARBA00023172"/>
    </source>
</evidence>
<dbReference type="InterPro" id="IPR012308">
    <property type="entry name" value="DNA_ligase_ATP-dep_N"/>
</dbReference>
<dbReference type="AlphaFoldDB" id="A0A6G1SJ33"/>
<dbReference type="EMBL" id="GGYP01005152">
    <property type="protein sequence ID" value="MDE49923.1"/>
    <property type="molecule type" value="Transcribed_RNA"/>
</dbReference>
<dbReference type="SUPFAM" id="SSF50249">
    <property type="entry name" value="Nucleic acid-binding proteins"/>
    <property type="match status" value="1"/>
</dbReference>
<dbReference type="Gene3D" id="3.30.470.30">
    <property type="entry name" value="DNA ligase/mRNA capping enzyme"/>
    <property type="match status" value="1"/>
</dbReference>
<protein>
    <recommendedName>
        <fullName evidence="15">DNA ligase</fullName>
        <ecNumber evidence="15">6.5.1.1</ecNumber>
    </recommendedName>
</protein>
<dbReference type="PANTHER" id="PTHR45674:SF4">
    <property type="entry name" value="DNA LIGASE 1"/>
    <property type="match status" value="1"/>
</dbReference>
<evidence type="ECO:0000256" key="11">
    <source>
        <dbReference type="ARBA" id="ARBA00023242"/>
    </source>
</evidence>
<comment type="function">
    <text evidence="14">DNA ligase that seals nicks in double-stranded DNA during DNA replication, DNA recombination and DNA repair.</text>
</comment>
<dbReference type="GO" id="GO:0003910">
    <property type="term" value="F:DNA ligase (ATP) activity"/>
    <property type="evidence" value="ECO:0007669"/>
    <property type="project" value="UniProtKB-EC"/>
</dbReference>